<evidence type="ECO:0000313" key="3">
    <source>
        <dbReference type="EMBL" id="GGG64807.1"/>
    </source>
</evidence>
<keyword evidence="4" id="KW-1185">Reference proteome</keyword>
<dbReference type="Pfam" id="PF06605">
    <property type="entry name" value="Prophage_tail"/>
    <property type="match status" value="1"/>
</dbReference>
<name>A0A917LYX3_9BACI</name>
<dbReference type="Gene3D" id="2.60.120.260">
    <property type="entry name" value="Galactose-binding domain-like"/>
    <property type="match status" value="1"/>
</dbReference>
<dbReference type="Proteomes" id="UP000622860">
    <property type="component" value="Unassembled WGS sequence"/>
</dbReference>
<dbReference type="RefSeq" id="WP_188453803.1">
    <property type="nucleotide sequence ID" value="NZ_BMFR01000001.1"/>
</dbReference>
<gene>
    <name evidence="3" type="ORF">GCM10011398_05540</name>
</gene>
<sequence length="1190" mass="132507">MIHILDGQTDEILADITAKNLLSNNHRKSLKDTLETFDFETFADKAFSNHLIGQNRVIIPKEDNGYIEFVINEVGKYHDESGLKTEVYSSAGYLMLKKATVISPTTLNGTAEQHVTTAVAGTEFKAGDIAYAGVEEIVIENHTNPYSLLKRIAKTFNLELDFRIEIENGKIVRYVDMLERIGEWRGREVTFGKDLIGIRRRERTDKIVTALKGLGPIREDGTRLEVIVEDKEALTRWGRNGRHIIEPYEPQSTDQDMTLERLTTLTENELEKRVNAIVEYETTIADLENVPGMENKKIRFGDTIKIKDTTFNPPLYLEARVHTMDRSITDKSKKPVILGDYIEYTEDEVKAIWKSLQAEIQRKLARMITTSVLSSSGDVFKNGVGSTELTASVFLSGAEVDADGTFYSYYWTKRDKRGIPVSGWNKTGKVLTVDASEIEEKATYQVEIIQDQVMSIGRITISNVYDGADGEQGPKGETGATGPQGDPGPQGIPGPPGEDGQSLYTWVKFADSPTSGMSDSPLNKEYIGLAYNKTTPTESANYADYTWAKTKGEQGVPGQPGADGTERFTWVKYADDENGNGMSDSPEGKRYLGLAHNKTIASESNNPSDYNWSPLYDNVVVGGRNYFVVKDAKEDTLLIWASGNEGGETGALASGFIPVEPTDRFMVSPKRTSQLFYYDADKAFIDDYYNQSGGSVINIPDDNRIAYMRVTFRSNFLNGRTKEEVFVMIEKGNIVTDWTPAPEDQRAHATEVSEAAYLDAIHDAEDYMQANGIMQGADYNGVSITPQEGFITARGDGLVRTVMNSTLGYVIQRRASTSSQWKDVLYFDTNGNAKYAGNLEGVSGTFGEVSVKGGDFLLEDPITGMKYTASPKRNMLKDHSFELVKFNGDAFNPDSITYNWLPMADASMFEDTPWERVRDPYVATVFAPDADAAMPIFGEQSLVVKNANYTRQYVYDGVSAGTTYTLSGHFKRHWKQAGGGRPLLEVWHVDGTSTRLSQLVSDGKQPVASDYTVGRQSATFTVPSNFADAHSLEVIFSCQDDLWIDVDGVQLVEGDVAAVYQVEDSIWEISKGNYRPIKDMPVLWAGTAYPTDTQPVYPDLKLNECITGWVLEWHAYNIGDGFINTHYQYTFIPKVHAEFNSGYAMRVALRRDAADDVLKYIYVDNDHLVGHAVNNDGDNNRMALSAVYEF</sequence>
<dbReference type="InterPro" id="IPR010572">
    <property type="entry name" value="Tail_dom"/>
</dbReference>
<evidence type="ECO:0000313" key="4">
    <source>
        <dbReference type="Proteomes" id="UP000622860"/>
    </source>
</evidence>
<feature type="region of interest" description="Disordered" evidence="1">
    <location>
        <begin position="465"/>
        <end position="502"/>
    </location>
</feature>
<dbReference type="Gene3D" id="1.20.5.320">
    <property type="entry name" value="6-Phosphogluconate Dehydrogenase, domain 3"/>
    <property type="match status" value="1"/>
</dbReference>
<dbReference type="NCBIfam" id="TIGR01665">
    <property type="entry name" value="put_anti_recept"/>
    <property type="match status" value="1"/>
</dbReference>
<dbReference type="AlphaFoldDB" id="A0A917LYX3"/>
<feature type="domain" description="Tail spike" evidence="2">
    <location>
        <begin position="108"/>
        <end position="328"/>
    </location>
</feature>
<dbReference type="InterPro" id="IPR007119">
    <property type="entry name" value="Phage_tail_spike_N"/>
</dbReference>
<comment type="caution">
    <text evidence="3">The sequence shown here is derived from an EMBL/GenBank/DDBJ whole genome shotgun (WGS) entry which is preliminary data.</text>
</comment>
<evidence type="ECO:0000256" key="1">
    <source>
        <dbReference type="SAM" id="MobiDB-lite"/>
    </source>
</evidence>
<organism evidence="3 4">
    <name type="scientific">Virgibacillus oceani</name>
    <dbReference type="NCBI Taxonomy" id="1479511"/>
    <lineage>
        <taxon>Bacteria</taxon>
        <taxon>Bacillati</taxon>
        <taxon>Bacillota</taxon>
        <taxon>Bacilli</taxon>
        <taxon>Bacillales</taxon>
        <taxon>Bacillaceae</taxon>
        <taxon>Virgibacillus</taxon>
    </lineage>
</organism>
<evidence type="ECO:0000259" key="2">
    <source>
        <dbReference type="Pfam" id="PF06605"/>
    </source>
</evidence>
<accession>A0A917LYX3</accession>
<dbReference type="EMBL" id="BMFR01000001">
    <property type="protein sequence ID" value="GGG64807.1"/>
    <property type="molecule type" value="Genomic_DNA"/>
</dbReference>
<reference evidence="3" key="2">
    <citation type="submission" date="2020-09" db="EMBL/GenBank/DDBJ databases">
        <authorList>
            <person name="Sun Q."/>
            <person name="Zhou Y."/>
        </authorList>
    </citation>
    <scope>NUCLEOTIDE SEQUENCE</scope>
    <source>
        <strain evidence="3">CGMCC 1.12754</strain>
    </source>
</reference>
<proteinExistence type="predicted"/>
<protein>
    <recommendedName>
        <fullName evidence="2">Tail spike domain-containing protein</fullName>
    </recommendedName>
</protein>
<reference evidence="3" key="1">
    <citation type="journal article" date="2014" name="Int. J. Syst. Evol. Microbiol.">
        <title>Complete genome sequence of Corynebacterium casei LMG S-19264T (=DSM 44701T), isolated from a smear-ripened cheese.</title>
        <authorList>
            <consortium name="US DOE Joint Genome Institute (JGI-PGF)"/>
            <person name="Walter F."/>
            <person name="Albersmeier A."/>
            <person name="Kalinowski J."/>
            <person name="Ruckert C."/>
        </authorList>
    </citation>
    <scope>NUCLEOTIDE SEQUENCE</scope>
    <source>
        <strain evidence="3">CGMCC 1.12754</strain>
    </source>
</reference>